<dbReference type="EMBL" id="JAUPFM010000020">
    <property type="protein sequence ID" value="KAK2818711.1"/>
    <property type="molecule type" value="Genomic_DNA"/>
</dbReference>
<dbReference type="Proteomes" id="UP001187415">
    <property type="component" value="Unassembled WGS sequence"/>
</dbReference>
<organism evidence="1 2">
    <name type="scientific">Channa striata</name>
    <name type="common">Snakehead murrel</name>
    <name type="synonym">Ophicephalus striatus</name>
    <dbReference type="NCBI Taxonomy" id="64152"/>
    <lineage>
        <taxon>Eukaryota</taxon>
        <taxon>Metazoa</taxon>
        <taxon>Chordata</taxon>
        <taxon>Craniata</taxon>
        <taxon>Vertebrata</taxon>
        <taxon>Euteleostomi</taxon>
        <taxon>Actinopterygii</taxon>
        <taxon>Neopterygii</taxon>
        <taxon>Teleostei</taxon>
        <taxon>Neoteleostei</taxon>
        <taxon>Acanthomorphata</taxon>
        <taxon>Anabantaria</taxon>
        <taxon>Anabantiformes</taxon>
        <taxon>Channoidei</taxon>
        <taxon>Channidae</taxon>
        <taxon>Channa</taxon>
    </lineage>
</organism>
<name>A0AA88LIR8_CHASR</name>
<keyword evidence="2" id="KW-1185">Reference proteome</keyword>
<evidence type="ECO:0000313" key="1">
    <source>
        <dbReference type="EMBL" id="KAK2818711.1"/>
    </source>
</evidence>
<dbReference type="AlphaFoldDB" id="A0AA88LIR8"/>
<comment type="caution">
    <text evidence="1">The sequence shown here is derived from an EMBL/GenBank/DDBJ whole genome shotgun (WGS) entry which is preliminary data.</text>
</comment>
<gene>
    <name evidence="1" type="ORF">Q5P01_024272</name>
</gene>
<reference evidence="1" key="1">
    <citation type="submission" date="2023-07" db="EMBL/GenBank/DDBJ databases">
        <title>Chromosome-level Genome Assembly of Striped Snakehead (Channa striata).</title>
        <authorList>
            <person name="Liu H."/>
        </authorList>
    </citation>
    <scope>NUCLEOTIDE SEQUENCE</scope>
    <source>
        <strain evidence="1">Gz</strain>
        <tissue evidence="1">Muscle</tissue>
    </source>
</reference>
<protein>
    <submittedName>
        <fullName evidence="1">Uncharacterized protein</fullName>
    </submittedName>
</protein>
<evidence type="ECO:0000313" key="2">
    <source>
        <dbReference type="Proteomes" id="UP001187415"/>
    </source>
</evidence>
<sequence>MRTDIRSEFDRSMEQVEWAEVLETVQAALEDLCGTPPDTPPPPPPPLFPTEFGHDVPAQLNYQAPETIFHESTGQNLVPLQLLNEQWVDPHTGPHPGPVAPPVPTVKILPPWKHESARQGEPDCRQNERSHRINDSVTAGKRSNNWPGVSLLVPSPDIAVVGIDLNSPSLDPHPALWKLPLTSLLVPPFGLTPGYLTCLSDSSEVPVPSQRIASGRQL</sequence>
<accession>A0AA88LIR8</accession>
<proteinExistence type="predicted"/>